<proteinExistence type="predicted"/>
<dbReference type="PANTHER" id="PTHR12835">
    <property type="entry name" value="BIOTIN PROTEIN LIGASE"/>
    <property type="match status" value="1"/>
</dbReference>
<evidence type="ECO:0000313" key="5">
    <source>
        <dbReference type="EMBL" id="CAB4881873.1"/>
    </source>
</evidence>
<dbReference type="NCBIfam" id="TIGR00121">
    <property type="entry name" value="birA_ligase"/>
    <property type="match status" value="1"/>
</dbReference>
<dbReference type="PROSITE" id="PS51733">
    <property type="entry name" value="BPL_LPL_CATALYTIC"/>
    <property type="match status" value="1"/>
</dbReference>
<protein>
    <submittedName>
        <fullName evidence="5">Unannotated protein</fullName>
    </submittedName>
</protein>
<gene>
    <name evidence="5" type="ORF">UFOPK3427_01567</name>
</gene>
<name>A0A6J7EQZ5_9ZZZZ</name>
<dbReference type="InterPro" id="IPR004408">
    <property type="entry name" value="Biotin_CoA_COase_ligase"/>
</dbReference>
<dbReference type="Gene3D" id="2.30.30.100">
    <property type="match status" value="1"/>
</dbReference>
<dbReference type="Pfam" id="PF03099">
    <property type="entry name" value="BPL_LplA_LipB"/>
    <property type="match status" value="1"/>
</dbReference>
<dbReference type="InterPro" id="IPR045864">
    <property type="entry name" value="aa-tRNA-synth_II/BPL/LPL"/>
</dbReference>
<sequence length="273" mass="29272">MYGLHSHTESRLRAMSVPGFQIRHFEEIDSTNTYLMNEARHGAADGLVAVADHQSAGRGRLDRTWEAPPGASLLASILFRVTLPPERLYLATAAVAVAAHAACWDVAKVDVELKWPNDLLVGNAKLAGILAEVVPDASGESFAVVVGIGLNLTWPGPPGVNGTSILEVSGTHVGRDEFLEAFLTQLGERKAQLHDDAGHLEIQREFLERLSTIGQEVSVELATETIVGTAVGLTDHGFLIIESDTGVRELSAGDVIHLRRGPLGEESPSRLNL</sequence>
<reference evidence="5" key="1">
    <citation type="submission" date="2020-05" db="EMBL/GenBank/DDBJ databases">
        <authorList>
            <person name="Chiriac C."/>
            <person name="Salcher M."/>
            <person name="Ghai R."/>
            <person name="Kavagutti S V."/>
        </authorList>
    </citation>
    <scope>NUCLEOTIDE SEQUENCE</scope>
</reference>
<dbReference type="Pfam" id="PF02237">
    <property type="entry name" value="BPL_C"/>
    <property type="match status" value="1"/>
</dbReference>
<dbReference type="Gene3D" id="3.30.930.10">
    <property type="entry name" value="Bira Bifunctional Protein, Domain 2"/>
    <property type="match status" value="1"/>
</dbReference>
<feature type="domain" description="BPL/LPL catalytic" evidence="4">
    <location>
        <begin position="6"/>
        <end position="194"/>
    </location>
</feature>
<evidence type="ECO:0000259" key="4">
    <source>
        <dbReference type="PROSITE" id="PS51733"/>
    </source>
</evidence>
<dbReference type="SUPFAM" id="SSF55681">
    <property type="entry name" value="Class II aaRS and biotin synthetases"/>
    <property type="match status" value="1"/>
</dbReference>
<evidence type="ECO:0000256" key="3">
    <source>
        <dbReference type="ARBA" id="ARBA00022840"/>
    </source>
</evidence>
<dbReference type="SUPFAM" id="SSF50037">
    <property type="entry name" value="C-terminal domain of transcriptional repressors"/>
    <property type="match status" value="1"/>
</dbReference>
<evidence type="ECO:0000256" key="2">
    <source>
        <dbReference type="ARBA" id="ARBA00022741"/>
    </source>
</evidence>
<accession>A0A6J7EQZ5</accession>
<dbReference type="EMBL" id="CAFBLT010000002">
    <property type="protein sequence ID" value="CAB4881873.1"/>
    <property type="molecule type" value="Genomic_DNA"/>
</dbReference>
<dbReference type="GO" id="GO:0005737">
    <property type="term" value="C:cytoplasm"/>
    <property type="evidence" value="ECO:0007669"/>
    <property type="project" value="TreeGrafter"/>
</dbReference>
<dbReference type="InterPro" id="IPR008988">
    <property type="entry name" value="Transcriptional_repressor_C"/>
</dbReference>
<organism evidence="5">
    <name type="scientific">freshwater metagenome</name>
    <dbReference type="NCBI Taxonomy" id="449393"/>
    <lineage>
        <taxon>unclassified sequences</taxon>
        <taxon>metagenomes</taxon>
        <taxon>ecological metagenomes</taxon>
    </lineage>
</organism>
<keyword evidence="2" id="KW-0547">Nucleotide-binding</keyword>
<dbReference type="AlphaFoldDB" id="A0A6J7EQZ5"/>
<dbReference type="CDD" id="cd16442">
    <property type="entry name" value="BPL"/>
    <property type="match status" value="1"/>
</dbReference>
<dbReference type="InterPro" id="IPR003142">
    <property type="entry name" value="BPL_C"/>
</dbReference>
<dbReference type="GO" id="GO:0004077">
    <property type="term" value="F:biotin--[biotin carboxyl-carrier protein] ligase activity"/>
    <property type="evidence" value="ECO:0007669"/>
    <property type="project" value="InterPro"/>
</dbReference>
<dbReference type="PANTHER" id="PTHR12835:SF5">
    <property type="entry name" value="BIOTIN--PROTEIN LIGASE"/>
    <property type="match status" value="1"/>
</dbReference>
<keyword evidence="3" id="KW-0067">ATP-binding</keyword>
<dbReference type="InterPro" id="IPR004143">
    <property type="entry name" value="BPL_LPL_catalytic"/>
</dbReference>
<keyword evidence="1" id="KW-0436">Ligase</keyword>
<dbReference type="GO" id="GO:0005524">
    <property type="term" value="F:ATP binding"/>
    <property type="evidence" value="ECO:0007669"/>
    <property type="project" value="UniProtKB-KW"/>
</dbReference>
<evidence type="ECO:0000256" key="1">
    <source>
        <dbReference type="ARBA" id="ARBA00022598"/>
    </source>
</evidence>